<evidence type="ECO:0000313" key="1">
    <source>
        <dbReference type="EMBL" id="MCH4293974.1"/>
    </source>
</evidence>
<keyword evidence="2" id="KW-1185">Reference proteome</keyword>
<proteinExistence type="predicted"/>
<dbReference type="RefSeq" id="WP_240590423.1">
    <property type="nucleotide sequence ID" value="NZ_JAKUDL010000002.1"/>
</dbReference>
<dbReference type="GO" id="GO:0006974">
    <property type="term" value="P:DNA damage response"/>
    <property type="evidence" value="ECO:0007669"/>
    <property type="project" value="TreeGrafter"/>
</dbReference>
<evidence type="ECO:0000313" key="2">
    <source>
        <dbReference type="Proteomes" id="UP001297581"/>
    </source>
</evidence>
<dbReference type="EMBL" id="JAKUDL010000002">
    <property type="protein sequence ID" value="MCH4293974.1"/>
    <property type="molecule type" value="Genomic_DNA"/>
</dbReference>
<dbReference type="Proteomes" id="UP001297581">
    <property type="component" value="Unassembled WGS sequence"/>
</dbReference>
<dbReference type="PANTHER" id="PTHR34387">
    <property type="entry name" value="SLR1258 PROTEIN"/>
    <property type="match status" value="1"/>
</dbReference>
<dbReference type="InterPro" id="IPR016907">
    <property type="entry name" value="UCP029033"/>
</dbReference>
<dbReference type="InterPro" id="IPR052022">
    <property type="entry name" value="26kDa_periplasmic_antigen"/>
</dbReference>
<reference evidence="1 2" key="1">
    <citation type="submission" date="2022-02" db="EMBL/GenBank/DDBJ databases">
        <title>The genome sequence of Shewanella sp. 3B26.</title>
        <authorList>
            <person name="Du J."/>
        </authorList>
    </citation>
    <scope>NUCLEOTIDE SEQUENCE [LARGE SCALE GENOMIC DNA]</scope>
    <source>
        <strain evidence="1 2">3B26</strain>
    </source>
</reference>
<dbReference type="InterPro" id="IPR007497">
    <property type="entry name" value="SIMPL/DUF541"/>
</dbReference>
<dbReference type="PIRSF" id="PIRSF029033">
    <property type="entry name" value="UCP029033"/>
    <property type="match status" value="1"/>
</dbReference>
<organism evidence="1 2">
    <name type="scientific">Shewanella zhuhaiensis</name>
    <dbReference type="NCBI Taxonomy" id="2919576"/>
    <lineage>
        <taxon>Bacteria</taxon>
        <taxon>Pseudomonadati</taxon>
        <taxon>Pseudomonadota</taxon>
        <taxon>Gammaproteobacteria</taxon>
        <taxon>Alteromonadales</taxon>
        <taxon>Shewanellaceae</taxon>
        <taxon>Shewanella</taxon>
    </lineage>
</organism>
<dbReference type="AlphaFoldDB" id="A0AAJ1EXG8"/>
<accession>A0AAJ1EXG8</accession>
<sequence>MERSLSLPALLLGVSVAAGLGFLGISIKDTAQNLKAMERTVSVKGLAEQEVMANVAIWPIRFTEVDNDLPRLYDTVETKTNKVVAFLKKQGFGDDEITLSLPAIEDRTAQGYSDPNLKFRYAAKVTVSLYTTKVSALLEARKQIAALARDGIAIGGNEYESRPEFLYTELNSIKPAMVQEATQNAREVAEKFAKDSSSSLGKIKTASQGQFIISDRDSNSPQIKKVRVVSTVTYYLTD</sequence>
<name>A0AAJ1EXG8_9GAMM</name>
<dbReference type="Pfam" id="PF04402">
    <property type="entry name" value="SIMPL"/>
    <property type="match status" value="1"/>
</dbReference>
<comment type="caution">
    <text evidence="1">The sequence shown here is derived from an EMBL/GenBank/DDBJ whole genome shotgun (WGS) entry which is preliminary data.</text>
</comment>
<protein>
    <submittedName>
        <fullName evidence="1">SIMPL domain-containing protein</fullName>
    </submittedName>
</protein>
<dbReference type="PANTHER" id="PTHR34387:SF2">
    <property type="entry name" value="SLR1258 PROTEIN"/>
    <property type="match status" value="1"/>
</dbReference>
<gene>
    <name evidence="1" type="ORF">MJ923_06620</name>
</gene>